<dbReference type="SUPFAM" id="SSF102114">
    <property type="entry name" value="Radical SAM enzymes"/>
    <property type="match status" value="1"/>
</dbReference>
<reference evidence="2 3" key="1">
    <citation type="submission" date="2018-09" db="EMBL/GenBank/DDBJ databases">
        <title>Genomic Encyclopedia of Type Strains, Phase III (KMG-III): the genomes of soil and plant-associated and newly described type strains.</title>
        <authorList>
            <person name="Whitman W."/>
        </authorList>
    </citation>
    <scope>NUCLEOTIDE SEQUENCE [LARGE SCALE GENOMIC DNA]</scope>
    <source>
        <strain evidence="2 3">CECT 7938</strain>
    </source>
</reference>
<dbReference type="InterPro" id="IPR050377">
    <property type="entry name" value="Radical_SAM_PqqE_MftC-like"/>
</dbReference>
<organism evidence="2 3">
    <name type="scientific">Sphingobacterium detergens</name>
    <dbReference type="NCBI Taxonomy" id="1145106"/>
    <lineage>
        <taxon>Bacteria</taxon>
        <taxon>Pseudomonadati</taxon>
        <taxon>Bacteroidota</taxon>
        <taxon>Sphingobacteriia</taxon>
        <taxon>Sphingobacteriales</taxon>
        <taxon>Sphingobacteriaceae</taxon>
        <taxon>Sphingobacterium</taxon>
    </lineage>
</organism>
<dbReference type="InterPro" id="IPR058240">
    <property type="entry name" value="rSAM_sf"/>
</dbReference>
<gene>
    <name evidence="2" type="ORF">DFQ12_3984</name>
</gene>
<evidence type="ECO:0000259" key="1">
    <source>
        <dbReference type="Pfam" id="PF13186"/>
    </source>
</evidence>
<dbReference type="InterPro" id="IPR026497">
    <property type="entry name" value="GRASP-with-SPASM"/>
</dbReference>
<dbReference type="Proteomes" id="UP000286246">
    <property type="component" value="Unassembled WGS sequence"/>
</dbReference>
<evidence type="ECO:0000313" key="3">
    <source>
        <dbReference type="Proteomes" id="UP000286246"/>
    </source>
</evidence>
<dbReference type="NCBIfam" id="TIGR04193">
    <property type="entry name" value="SPASM_w_grasp"/>
    <property type="match status" value="1"/>
</dbReference>
<dbReference type="PANTHER" id="PTHR11228:SF27">
    <property type="entry name" value="GLYCYL-RADICAL ENZYME ACTIVATING ENZYME MJ1227-RELATED"/>
    <property type="match status" value="1"/>
</dbReference>
<comment type="caution">
    <text evidence="2">The sequence shown here is derived from an EMBL/GenBank/DDBJ whole genome shotgun (WGS) entry which is preliminary data.</text>
</comment>
<feature type="domain" description="4Fe4S-binding SPASM" evidence="1">
    <location>
        <begin position="249"/>
        <end position="306"/>
    </location>
</feature>
<dbReference type="PANTHER" id="PTHR11228">
    <property type="entry name" value="RADICAL SAM DOMAIN PROTEIN"/>
    <property type="match status" value="1"/>
</dbReference>
<accession>A0A420AQT6</accession>
<keyword evidence="3" id="KW-1185">Reference proteome</keyword>
<protein>
    <submittedName>
        <fullName evidence="2">SPASM domain peptide maturase of grasp-with-spasm system</fullName>
    </submittedName>
</protein>
<evidence type="ECO:0000313" key="2">
    <source>
        <dbReference type="EMBL" id="RKE46829.1"/>
    </source>
</evidence>
<dbReference type="Gene3D" id="3.20.20.70">
    <property type="entry name" value="Aldolase class I"/>
    <property type="match status" value="1"/>
</dbReference>
<proteinExistence type="predicted"/>
<dbReference type="InterPro" id="IPR023885">
    <property type="entry name" value="4Fe4S-binding_SPASM_dom"/>
</dbReference>
<dbReference type="AlphaFoldDB" id="A0A420AQT6"/>
<dbReference type="RefSeq" id="WP_120260687.1">
    <property type="nucleotide sequence ID" value="NZ_RAPY01000004.1"/>
</dbReference>
<dbReference type="EMBL" id="RAPY01000004">
    <property type="protein sequence ID" value="RKE46829.1"/>
    <property type="molecule type" value="Genomic_DNA"/>
</dbReference>
<dbReference type="Pfam" id="PF13186">
    <property type="entry name" value="SPASM"/>
    <property type="match status" value="1"/>
</dbReference>
<dbReference type="OrthoDB" id="1073749at2"/>
<sequence length="338" mass="39087">MTLKSNLDNKYFILFACCIPVKGAQRCIMCDLQRGGYIKIPNALYLILNKYKNRTLGWLKNHFGNENFGIITEYFDLLVDNEYGFFSDSYQEFPKLELDNLYDSKLISNAIIDFDENSNHNFADIVTQLSDFFCEGLEVRLYSKRSKDFIENIISTTETSSLRFLQLLIKYEEGISEEYLTKLQNKYPRLKLITVHGALENKVIETLDTLIYITTEDVLKETCCGQISPFYFSINLKSFIDAKNENSCLSKKISIDKDGAIKNCPSMPKSFGNISDTPLKDVVKMNDFRSIWSVKKDLIESCSDCEYRYICQDCRAYTLDNSNIYSKPAKCSYDPYEN</sequence>
<dbReference type="NCBIfam" id="TIGR04085">
    <property type="entry name" value="rSAM_more_4Fe4S"/>
    <property type="match status" value="1"/>
</dbReference>
<dbReference type="InterPro" id="IPR013785">
    <property type="entry name" value="Aldolase_TIM"/>
</dbReference>
<name>A0A420AQT6_SPHD1</name>